<evidence type="ECO:0000313" key="4">
    <source>
        <dbReference type="Proteomes" id="UP000694844"/>
    </source>
</evidence>
<protein>
    <submittedName>
        <fullName evidence="5">Fanconi anemia group A protein homolog</fullName>
    </submittedName>
</protein>
<evidence type="ECO:0000313" key="5">
    <source>
        <dbReference type="RefSeq" id="XP_022345854.1"/>
    </source>
</evidence>
<dbReference type="OrthoDB" id="2287188at2759"/>
<accession>A0A8B8F0R4</accession>
<reference evidence="5" key="1">
    <citation type="submission" date="2025-08" db="UniProtKB">
        <authorList>
            <consortium name="RefSeq"/>
        </authorList>
    </citation>
    <scope>IDENTIFICATION</scope>
    <source>
        <tissue evidence="5">Whole sample</tissue>
    </source>
</reference>
<evidence type="ECO:0000259" key="2">
    <source>
        <dbReference type="Pfam" id="PF15865"/>
    </source>
</evidence>
<dbReference type="Pfam" id="PF15865">
    <property type="entry name" value="Fanconi_A_N"/>
    <property type="match status" value="1"/>
</dbReference>
<dbReference type="InterPro" id="IPR031729">
    <property type="entry name" value="Fanconi_A_N"/>
</dbReference>
<feature type="domain" description="Fanconi anaemia group A protein helical" evidence="3">
    <location>
        <begin position="478"/>
        <end position="558"/>
    </location>
</feature>
<gene>
    <name evidence="5" type="primary">LOC111138268</name>
</gene>
<evidence type="ECO:0000256" key="1">
    <source>
        <dbReference type="SAM" id="Coils"/>
    </source>
</evidence>
<sequence>MATFEEIIGPRQKVDILSQKSREELKNAVVQLVSFHCDNKVAVTEVADLVSSSTEREKGVLKLCISEDDQTAEVNSMHTLEASVRSVLALTRNSQTETPLDQETKKKIKNLVFMMRELLDKQKFNRPRVLNLLCNEETLQGYLIWVLHKEDVMTLNTYLSFKASSQGFLVAFSSELYSNFSRSDKECWFLEMFALLVSYSVTAQRDTDLVKVKKITKQILDLLHQKILDDLTLNSKTVNILDLTTYCPSEILKQYYQGQLSLWLAHRPVLKVSDALKQQKDWTFSRLSLSLTLWYKQLLLTLEPEEVLEQLKVVMETQEVNWQTVLSFLSTTVVCMPRFSELIREYIISLLRDGLESSNVENLVIAFLFARQCCLEGPHVFATYPDWYQGTFSEVNLTPAGNRKTFTCLIKFLTDMVPYDSSLHLKAHIVRPPFVPPKCRDLLTDYIMLAKTRLADLKQPLDGKLEDQDQESRKKVNEQIEEDIQKAITLFEASRKIPSSVMEASIFRKPYYVGKFLPVLLKPRALPDIPDTRMKFIDALKQVEKIPSTLYGNYLIACKAESSKLLEGVFLEEEEEMDIELSEAEQLQLRLDQLLAAILNQSSSRIVEHCSSLREKLLTVLNIDTNRAVQAKTSSSSVELNIDAADISSQKMKVVDQLLEFLVKHLRGVYICQTR</sequence>
<organism evidence="4 5">
    <name type="scientific">Crassostrea virginica</name>
    <name type="common">Eastern oyster</name>
    <dbReference type="NCBI Taxonomy" id="6565"/>
    <lineage>
        <taxon>Eukaryota</taxon>
        <taxon>Metazoa</taxon>
        <taxon>Spiralia</taxon>
        <taxon>Lophotrochozoa</taxon>
        <taxon>Mollusca</taxon>
        <taxon>Bivalvia</taxon>
        <taxon>Autobranchia</taxon>
        <taxon>Pteriomorphia</taxon>
        <taxon>Ostreida</taxon>
        <taxon>Ostreoidea</taxon>
        <taxon>Ostreidae</taxon>
        <taxon>Crassostrea</taxon>
    </lineage>
</organism>
<keyword evidence="1" id="KW-0175">Coiled coil</keyword>
<dbReference type="GO" id="GO:0043240">
    <property type="term" value="C:Fanconi anaemia nuclear complex"/>
    <property type="evidence" value="ECO:0007669"/>
    <property type="project" value="InterPro"/>
</dbReference>
<dbReference type="GO" id="GO:0036297">
    <property type="term" value="P:interstrand cross-link repair"/>
    <property type="evidence" value="ECO:0007669"/>
    <property type="project" value="InterPro"/>
</dbReference>
<dbReference type="PANTHER" id="PTHR12047">
    <property type="entry name" value="FANCONI ANEMIA GROUP A PROTEIN"/>
    <property type="match status" value="1"/>
</dbReference>
<dbReference type="InterPro" id="IPR003516">
    <property type="entry name" value="FANCA"/>
</dbReference>
<proteinExistence type="predicted"/>
<dbReference type="AlphaFoldDB" id="A0A8B8F0R4"/>
<dbReference type="RefSeq" id="XP_022345854.1">
    <property type="nucleotide sequence ID" value="XM_022490146.1"/>
</dbReference>
<feature type="domain" description="Fanconi anaemia group A protein N-terminal" evidence="2">
    <location>
        <begin position="136"/>
        <end position="458"/>
    </location>
</feature>
<name>A0A8B8F0R4_CRAVI</name>
<keyword evidence="4" id="KW-1185">Reference proteome</keyword>
<dbReference type="InterPro" id="IPR055386">
    <property type="entry name" value="FANCA_helical"/>
</dbReference>
<dbReference type="GeneID" id="111138268"/>
<dbReference type="Proteomes" id="UP000694844">
    <property type="component" value="Chromosome 5"/>
</dbReference>
<evidence type="ECO:0000259" key="3">
    <source>
        <dbReference type="Pfam" id="PF24781"/>
    </source>
</evidence>
<feature type="coiled-coil region" evidence="1">
    <location>
        <begin position="570"/>
        <end position="597"/>
    </location>
</feature>
<dbReference type="PANTHER" id="PTHR12047:SF2">
    <property type="entry name" value="FANCONI ANEMIA GROUP A PROTEIN"/>
    <property type="match status" value="1"/>
</dbReference>
<dbReference type="Pfam" id="PF24781">
    <property type="entry name" value="FANCA_helical"/>
    <property type="match status" value="1"/>
</dbReference>
<dbReference type="KEGG" id="cvn:111138268"/>